<name>W1VIV1_9ACTO</name>
<sequence>LPGGFVAVGALLVLDAVAETSLASWTRHRELRRRADEETALVTEELGA</sequence>
<organism evidence="1 2">
    <name type="scientific">Actinomyces urogenitalis DORA_12</name>
    <dbReference type="NCBI Taxonomy" id="1403939"/>
    <lineage>
        <taxon>Bacteria</taxon>
        <taxon>Bacillati</taxon>
        <taxon>Actinomycetota</taxon>
        <taxon>Actinomycetes</taxon>
        <taxon>Actinomycetales</taxon>
        <taxon>Actinomycetaceae</taxon>
        <taxon>Actinomyces</taxon>
    </lineage>
</organism>
<evidence type="ECO:0000313" key="1">
    <source>
        <dbReference type="EMBL" id="ETJ04004.1"/>
    </source>
</evidence>
<comment type="caution">
    <text evidence="1">The sequence shown here is derived from an EMBL/GenBank/DDBJ whole genome shotgun (WGS) entry which is preliminary data.</text>
</comment>
<protein>
    <submittedName>
        <fullName evidence="1">Uncharacterized protein</fullName>
    </submittedName>
</protein>
<dbReference type="Proteomes" id="UP000018852">
    <property type="component" value="Unassembled WGS sequence"/>
</dbReference>
<gene>
    <name evidence="1" type="ORF">Q605_AUC00761G0001</name>
</gene>
<reference evidence="1 2" key="1">
    <citation type="submission" date="2013-12" db="EMBL/GenBank/DDBJ databases">
        <title>A Varibaculum cambriense genome reconstructed from a premature infant gut community with otherwise low bacterial novelty that shifts toward anaerobic metabolism during the third week of life.</title>
        <authorList>
            <person name="Brown C.T."/>
            <person name="Sharon I."/>
            <person name="Thomas B.C."/>
            <person name="Castelle C.J."/>
            <person name="Morowitz M.J."/>
            <person name="Banfield J.F."/>
        </authorList>
    </citation>
    <scope>NUCLEOTIDE SEQUENCE [LARGE SCALE GENOMIC DNA]</scope>
    <source>
        <strain evidence="2">DORA_12</strain>
    </source>
</reference>
<evidence type="ECO:0000313" key="2">
    <source>
        <dbReference type="Proteomes" id="UP000018852"/>
    </source>
</evidence>
<dbReference type="AlphaFoldDB" id="W1VIV1"/>
<proteinExistence type="predicted"/>
<dbReference type="EMBL" id="AZLV01000761">
    <property type="protein sequence ID" value="ETJ04004.1"/>
    <property type="molecule type" value="Genomic_DNA"/>
</dbReference>
<accession>W1VIV1</accession>
<dbReference type="PATRIC" id="fig|1403939.3.peg.994"/>
<feature type="non-terminal residue" evidence="1">
    <location>
        <position position="1"/>
    </location>
</feature>